<reference evidence="2 3" key="1">
    <citation type="submission" date="2021-01" db="EMBL/GenBank/DDBJ databases">
        <title>WGS of actinomycetes isolated from Thailand.</title>
        <authorList>
            <person name="Thawai C."/>
        </authorList>
    </citation>
    <scope>NUCLEOTIDE SEQUENCE [LARGE SCALE GENOMIC DNA]</scope>
    <source>
        <strain evidence="2 3">CA1R205</strain>
    </source>
</reference>
<dbReference type="RefSeq" id="WP_201875803.1">
    <property type="nucleotide sequence ID" value="NZ_JAERRF010000009.1"/>
</dbReference>
<proteinExistence type="predicted"/>
<sequence>MRVQPLDDTPMHLLRRALQRATAAWQTEVPELTAPQYATLSVLAEHPGIDQSALAQATAIDRSTMTALLDRLSSRGWLVRETDPANRRRHIVRITPEGRALLDDLEPAVRRVNQWTFDQIDKERVPALLPLLRDLAGIKP</sequence>
<dbReference type="Gene3D" id="1.10.10.10">
    <property type="entry name" value="Winged helix-like DNA-binding domain superfamily/Winged helix DNA-binding domain"/>
    <property type="match status" value="1"/>
</dbReference>
<comment type="caution">
    <text evidence="2">The sequence shown here is derived from an EMBL/GenBank/DDBJ whole genome shotgun (WGS) entry which is preliminary data.</text>
</comment>
<evidence type="ECO:0000313" key="3">
    <source>
        <dbReference type="Proteomes" id="UP000634229"/>
    </source>
</evidence>
<dbReference type="PROSITE" id="PS50995">
    <property type="entry name" value="HTH_MARR_2"/>
    <property type="match status" value="1"/>
</dbReference>
<dbReference type="PRINTS" id="PR00598">
    <property type="entry name" value="HTHMARR"/>
</dbReference>
<evidence type="ECO:0000313" key="2">
    <source>
        <dbReference type="EMBL" id="MBL1098384.1"/>
    </source>
</evidence>
<dbReference type="InterPro" id="IPR039422">
    <property type="entry name" value="MarR/SlyA-like"/>
</dbReference>
<dbReference type="InterPro" id="IPR036390">
    <property type="entry name" value="WH_DNA-bd_sf"/>
</dbReference>
<dbReference type="EMBL" id="JAERRF010000009">
    <property type="protein sequence ID" value="MBL1098384.1"/>
    <property type="molecule type" value="Genomic_DNA"/>
</dbReference>
<dbReference type="PANTHER" id="PTHR33164">
    <property type="entry name" value="TRANSCRIPTIONAL REGULATOR, MARR FAMILY"/>
    <property type="match status" value="1"/>
</dbReference>
<dbReference type="PANTHER" id="PTHR33164:SF95">
    <property type="entry name" value="TRANSCRIPTIONAL REGULATOR"/>
    <property type="match status" value="1"/>
</dbReference>
<organism evidence="2 3">
    <name type="scientific">Streptomyces coffeae</name>
    <dbReference type="NCBI Taxonomy" id="621382"/>
    <lineage>
        <taxon>Bacteria</taxon>
        <taxon>Bacillati</taxon>
        <taxon>Actinomycetota</taxon>
        <taxon>Actinomycetes</taxon>
        <taxon>Kitasatosporales</taxon>
        <taxon>Streptomycetaceae</taxon>
        <taxon>Streptomyces</taxon>
    </lineage>
</organism>
<keyword evidence="3" id="KW-1185">Reference proteome</keyword>
<feature type="domain" description="HTH marR-type" evidence="1">
    <location>
        <begin position="1"/>
        <end position="137"/>
    </location>
</feature>
<evidence type="ECO:0000259" key="1">
    <source>
        <dbReference type="PROSITE" id="PS50995"/>
    </source>
</evidence>
<dbReference type="Pfam" id="PF12802">
    <property type="entry name" value="MarR_2"/>
    <property type="match status" value="1"/>
</dbReference>
<dbReference type="Proteomes" id="UP000634229">
    <property type="component" value="Unassembled WGS sequence"/>
</dbReference>
<dbReference type="SMART" id="SM00347">
    <property type="entry name" value="HTH_MARR"/>
    <property type="match status" value="1"/>
</dbReference>
<dbReference type="InterPro" id="IPR000835">
    <property type="entry name" value="HTH_MarR-typ"/>
</dbReference>
<protein>
    <submittedName>
        <fullName evidence="2">MarR family transcriptional regulator</fullName>
    </submittedName>
</protein>
<accession>A0ABS1NEN3</accession>
<name>A0ABS1NEN3_9ACTN</name>
<gene>
    <name evidence="2" type="ORF">JK363_17280</name>
</gene>
<dbReference type="InterPro" id="IPR036388">
    <property type="entry name" value="WH-like_DNA-bd_sf"/>
</dbReference>
<dbReference type="SUPFAM" id="SSF46785">
    <property type="entry name" value="Winged helix' DNA-binding domain"/>
    <property type="match status" value="1"/>
</dbReference>